<keyword evidence="1" id="KW-1133">Transmembrane helix</keyword>
<keyword evidence="1" id="KW-0472">Membrane</keyword>
<accession>A0A9X3WG40</accession>
<comment type="caution">
    <text evidence="2">The sequence shown here is derived from an EMBL/GenBank/DDBJ whole genome shotgun (WGS) entry which is preliminary data.</text>
</comment>
<dbReference type="AlphaFoldDB" id="A0A9X3WG40"/>
<keyword evidence="1" id="KW-0812">Transmembrane</keyword>
<dbReference type="Pfam" id="PF11553">
    <property type="entry name" value="DUF3231"/>
    <property type="match status" value="2"/>
</dbReference>
<proteinExistence type="predicted"/>
<evidence type="ECO:0000256" key="1">
    <source>
        <dbReference type="SAM" id="Phobius"/>
    </source>
</evidence>
<protein>
    <submittedName>
        <fullName evidence="2">DUF3231 family protein</fullName>
    </submittedName>
</protein>
<reference evidence="2" key="1">
    <citation type="submission" date="2022-06" db="EMBL/GenBank/DDBJ databases">
        <title>Aquibacillus sp. a new bacterium isolated from soil saline samples.</title>
        <authorList>
            <person name="Galisteo C."/>
            <person name="De La Haba R."/>
            <person name="Sanchez-Porro C."/>
            <person name="Ventosa A."/>
        </authorList>
    </citation>
    <scope>NUCLEOTIDE SEQUENCE</scope>
    <source>
        <strain evidence="2">3ASR75-54</strain>
    </source>
</reference>
<dbReference type="EMBL" id="JAMQKC010000025">
    <property type="protein sequence ID" value="MDC3418378.1"/>
    <property type="molecule type" value="Genomic_DNA"/>
</dbReference>
<name>A0A9X3WG40_9BACI</name>
<dbReference type="RefSeq" id="WP_272447441.1">
    <property type="nucleotide sequence ID" value="NZ_JAMQKC010000025.1"/>
</dbReference>
<dbReference type="Proteomes" id="UP001145069">
    <property type="component" value="Unassembled WGS sequence"/>
</dbReference>
<evidence type="ECO:0000313" key="2">
    <source>
        <dbReference type="EMBL" id="MDC3418378.1"/>
    </source>
</evidence>
<dbReference type="InterPro" id="IPR012347">
    <property type="entry name" value="Ferritin-like"/>
</dbReference>
<evidence type="ECO:0000313" key="3">
    <source>
        <dbReference type="Proteomes" id="UP001145069"/>
    </source>
</evidence>
<gene>
    <name evidence="2" type="ORF">NC799_15955</name>
</gene>
<dbReference type="InterPro" id="IPR021617">
    <property type="entry name" value="DUF3231"/>
</dbReference>
<dbReference type="Gene3D" id="1.20.1260.10">
    <property type="match status" value="2"/>
</dbReference>
<keyword evidence="3" id="KW-1185">Reference proteome</keyword>
<organism evidence="2 3">
    <name type="scientific">Aquibacillus salsiterrae</name>
    <dbReference type="NCBI Taxonomy" id="2950439"/>
    <lineage>
        <taxon>Bacteria</taxon>
        <taxon>Bacillati</taxon>
        <taxon>Bacillota</taxon>
        <taxon>Bacilli</taxon>
        <taxon>Bacillales</taxon>
        <taxon>Bacillaceae</taxon>
        <taxon>Aquibacillus</taxon>
    </lineage>
</organism>
<feature type="transmembrane region" description="Helical" evidence="1">
    <location>
        <begin position="264"/>
        <end position="286"/>
    </location>
</feature>
<sequence length="335" mass="38094">MTKNNDNRLTSVEIANLWAQYMNDSMSICVISHMLEHCKDKDTIKLLEHSLDLSNSHIKKIKPMLKKENYPIPKGFTKKDVNKHAPQLFSDNLILVYMQVMGLHGMNSYSLCMTTSVRKDQRDYFSACINEASTLYDRIIGLMLKKGIISKPPHLNPPDGVEFVDDQQYLAGWFGKKRPLNAVEVSGLHYNIVKTTVKVVLELAFSQVAESKALRSYFQRGAKICERQIKEMKEFLSDDHLPAPKNWQSEITDSTIAPFSDKLMLFHVVTLISVAIGYYGAALSVAQRRDLALRYTKLIGEIGLYVEDGASLMIKNGWLEKPPMFNDREALAEEK</sequence>